<dbReference type="EMBL" id="NJHN03000037">
    <property type="protein sequence ID" value="KAH9422109.1"/>
    <property type="molecule type" value="Genomic_DNA"/>
</dbReference>
<evidence type="ECO:0000259" key="6">
    <source>
        <dbReference type="PROSITE" id="PS50031"/>
    </source>
</evidence>
<dbReference type="SMART" id="SM00027">
    <property type="entry name" value="EH"/>
    <property type="match status" value="1"/>
</dbReference>
<dbReference type="Proteomes" id="UP000887458">
    <property type="component" value="Unassembled WGS sequence"/>
</dbReference>
<organism evidence="9 10">
    <name type="scientific">Dermatophagoides pteronyssinus</name>
    <name type="common">European house dust mite</name>
    <dbReference type="NCBI Taxonomy" id="6956"/>
    <lineage>
        <taxon>Eukaryota</taxon>
        <taxon>Metazoa</taxon>
        <taxon>Ecdysozoa</taxon>
        <taxon>Arthropoda</taxon>
        <taxon>Chelicerata</taxon>
        <taxon>Arachnida</taxon>
        <taxon>Acari</taxon>
        <taxon>Acariformes</taxon>
        <taxon>Sarcoptiformes</taxon>
        <taxon>Astigmata</taxon>
        <taxon>Psoroptidia</taxon>
        <taxon>Analgoidea</taxon>
        <taxon>Pyroglyphidae</taxon>
        <taxon>Dermatophagoidinae</taxon>
        <taxon>Dermatophagoides</taxon>
    </lineage>
</organism>
<protein>
    <submittedName>
        <fullName evidence="9">EH domain-containing protein 4</fullName>
    </submittedName>
</protein>
<proteinExistence type="predicted"/>
<dbReference type="PANTHER" id="PTHR11216">
    <property type="entry name" value="EH DOMAIN"/>
    <property type="match status" value="1"/>
</dbReference>
<dbReference type="InterPro" id="IPR045063">
    <property type="entry name" value="Dynamin_N"/>
</dbReference>
<dbReference type="PROSITE" id="PS00018">
    <property type="entry name" value="EF_HAND_1"/>
    <property type="match status" value="1"/>
</dbReference>
<name>A0ABQ8JHP0_DERPT</name>
<reference evidence="9 10" key="1">
    <citation type="journal article" date="2018" name="J. Allergy Clin. Immunol.">
        <title>High-quality assembly of Dermatophagoides pteronyssinus genome and transcriptome reveals a wide range of novel allergens.</title>
        <authorList>
            <person name="Liu X.Y."/>
            <person name="Yang K.Y."/>
            <person name="Wang M.Q."/>
            <person name="Kwok J.S."/>
            <person name="Zeng X."/>
            <person name="Yang Z."/>
            <person name="Xiao X.J."/>
            <person name="Lau C.P."/>
            <person name="Li Y."/>
            <person name="Huang Z.M."/>
            <person name="Ba J.G."/>
            <person name="Yim A.K."/>
            <person name="Ouyang C.Y."/>
            <person name="Ngai S.M."/>
            <person name="Chan T.F."/>
            <person name="Leung E.L."/>
            <person name="Liu L."/>
            <person name="Liu Z.G."/>
            <person name="Tsui S.K."/>
        </authorList>
    </citation>
    <scope>NUCLEOTIDE SEQUENCE [LARGE SCALE GENOMIC DNA]</scope>
    <source>
        <strain evidence="9">Derp</strain>
    </source>
</reference>
<keyword evidence="4" id="KW-0547">Nucleotide-binding</keyword>
<evidence type="ECO:0000256" key="1">
    <source>
        <dbReference type="ARBA" id="ARBA00004125"/>
    </source>
</evidence>
<dbReference type="Pfam" id="PF18150">
    <property type="entry name" value="DUF5600"/>
    <property type="match status" value="1"/>
</dbReference>
<dbReference type="PROSITE" id="PS50222">
    <property type="entry name" value="EF_HAND_2"/>
    <property type="match status" value="1"/>
</dbReference>
<evidence type="ECO:0000256" key="4">
    <source>
        <dbReference type="ARBA" id="ARBA00022840"/>
    </source>
</evidence>
<dbReference type="SUPFAM" id="SSF47473">
    <property type="entry name" value="EF-hand"/>
    <property type="match status" value="1"/>
</dbReference>
<comment type="subcellular location">
    <subcellularLocation>
        <location evidence="1">Endosome membrane</location>
        <topology evidence="1">Peripheral membrane protein</topology>
        <orientation evidence="1">Cytoplasmic side</orientation>
    </subcellularLocation>
</comment>
<keyword evidence="2" id="KW-0597">Phosphoprotein</keyword>
<feature type="domain" description="EH" evidence="6">
    <location>
        <begin position="476"/>
        <end position="564"/>
    </location>
</feature>
<dbReference type="Gene3D" id="1.10.238.10">
    <property type="entry name" value="EF-hand"/>
    <property type="match status" value="1"/>
</dbReference>
<feature type="region of interest" description="Disordered" evidence="5">
    <location>
        <begin position="1"/>
        <end position="21"/>
    </location>
</feature>
<evidence type="ECO:0000256" key="2">
    <source>
        <dbReference type="ARBA" id="ARBA00022553"/>
    </source>
</evidence>
<dbReference type="PROSITE" id="PS51718">
    <property type="entry name" value="G_DYNAMIN_2"/>
    <property type="match status" value="1"/>
</dbReference>
<dbReference type="InterPro" id="IPR018247">
    <property type="entry name" value="EF_Hand_1_Ca_BS"/>
</dbReference>
<dbReference type="CDD" id="cd00052">
    <property type="entry name" value="EH"/>
    <property type="match status" value="1"/>
</dbReference>
<dbReference type="InterPro" id="IPR000261">
    <property type="entry name" value="EH_dom"/>
</dbReference>
<dbReference type="CDD" id="cd09913">
    <property type="entry name" value="EHD"/>
    <property type="match status" value="1"/>
</dbReference>
<keyword evidence="10" id="KW-1185">Reference proteome</keyword>
<evidence type="ECO:0000259" key="7">
    <source>
        <dbReference type="PROSITE" id="PS50222"/>
    </source>
</evidence>
<keyword evidence="4" id="KW-0067">ATP-binding</keyword>
<accession>A0ABQ8JHP0</accession>
<dbReference type="InterPro" id="IPR027417">
    <property type="entry name" value="P-loop_NTPase"/>
</dbReference>
<dbReference type="InterPro" id="IPR040990">
    <property type="entry name" value="DUF5600"/>
</dbReference>
<sequence length="591" mass="69356">MSNQKKKKDKNKKKNGGETSKLIPSDLYNEVTKFVDKNTLLEYMETIQQTNESIIKDLKQAYEEKFRPFEESFLYKDFPYATEPDDAFFRAKPMILLIGQYSSGKSTFVKYLIDKDYPGIRIGPEPTTDKFVAVMYGEENSIIPGNALVNDDRKRFKPLTKFGGNFLNRFQAAQVNSTVLKGITIIDTPGILSDTNNSAGYDFKGVIEWFAQQSDRIFLFVDAHKLELSGTFQKIIEMIRKYDDKLRIVLNKTDLVTEQEMIRIFGALMWFLGQSLEMKEVIQIYVGSFWGKPFGDEKRRKLYEHEEFRIYEDLSNLPQESLLRKINCLVRRTRQVSMHACLISMVKDNIRRTSLLRFIFDKQIKKIYLRKLHKIRAKIEKQYNFTRDESPDLNQMKRALMTINLNRRKTFNKKLFAAKDVFIHEDLPNMIDRINNGKFPKMIFEANNEGTPFGFAKGEGFDEGSTEPSNWIVVKYLENYQTLFNELKTQDGKVTASKAKAEMLKSNLPAKILNKIWNWSDIDRDGMLDRDEFALAMFLVSVTLKNYDLPEQLPRHLIPPSKRRMITINNFVFDEYQFYYRIVDYHLDHHH</sequence>
<dbReference type="Gene3D" id="3.40.50.300">
    <property type="entry name" value="P-loop containing nucleotide triphosphate hydrolases"/>
    <property type="match status" value="1"/>
</dbReference>
<keyword evidence="3" id="KW-0106">Calcium</keyword>
<gene>
    <name evidence="9" type="primary">EHD4_1</name>
    <name evidence="9" type="ORF">DERP_002402</name>
</gene>
<evidence type="ECO:0000256" key="3">
    <source>
        <dbReference type="ARBA" id="ARBA00022837"/>
    </source>
</evidence>
<dbReference type="Gene3D" id="1.10.268.20">
    <property type="match status" value="1"/>
</dbReference>
<dbReference type="Pfam" id="PF00350">
    <property type="entry name" value="Dynamin_N"/>
    <property type="match status" value="1"/>
</dbReference>
<comment type="caution">
    <text evidence="9">The sequence shown here is derived from an EMBL/GenBank/DDBJ whole genome shotgun (WGS) entry which is preliminary data.</text>
</comment>
<feature type="compositionally biased region" description="Basic residues" evidence="5">
    <location>
        <begin position="1"/>
        <end position="14"/>
    </location>
</feature>
<dbReference type="Pfam" id="PF12763">
    <property type="entry name" value="EH"/>
    <property type="match status" value="1"/>
</dbReference>
<dbReference type="SUPFAM" id="SSF52540">
    <property type="entry name" value="P-loop containing nucleoside triphosphate hydrolases"/>
    <property type="match status" value="1"/>
</dbReference>
<dbReference type="InterPro" id="IPR030381">
    <property type="entry name" value="G_DYNAMIN_dom"/>
</dbReference>
<evidence type="ECO:0000313" key="9">
    <source>
        <dbReference type="EMBL" id="KAH9422109.1"/>
    </source>
</evidence>
<evidence type="ECO:0000256" key="5">
    <source>
        <dbReference type="SAM" id="MobiDB-lite"/>
    </source>
</evidence>
<feature type="domain" description="Dynamin-type G" evidence="8">
    <location>
        <begin position="89"/>
        <end position="327"/>
    </location>
</feature>
<reference evidence="9 10" key="2">
    <citation type="journal article" date="2022" name="Mol. Biol. Evol.">
        <title>Comparative Genomics Reveals Insights into the Divergent Evolution of Astigmatic Mites and Household Pest Adaptations.</title>
        <authorList>
            <person name="Xiong Q."/>
            <person name="Wan A.T."/>
            <person name="Liu X."/>
            <person name="Fung C.S."/>
            <person name="Xiao X."/>
            <person name="Malainual N."/>
            <person name="Hou J."/>
            <person name="Wang L."/>
            <person name="Wang M."/>
            <person name="Yang K.Y."/>
            <person name="Cui Y."/>
            <person name="Leung E.L."/>
            <person name="Nong W."/>
            <person name="Shin S.K."/>
            <person name="Au S.W."/>
            <person name="Jeong K.Y."/>
            <person name="Chew F.T."/>
            <person name="Hui J.H."/>
            <person name="Leung T.F."/>
            <person name="Tungtrongchitr A."/>
            <person name="Zhong N."/>
            <person name="Liu Z."/>
            <person name="Tsui S.K."/>
        </authorList>
    </citation>
    <scope>NUCLEOTIDE SEQUENCE [LARGE SCALE GENOMIC DNA]</scope>
    <source>
        <strain evidence="9">Derp</strain>
    </source>
</reference>
<feature type="domain" description="EF-hand" evidence="7">
    <location>
        <begin position="508"/>
        <end position="543"/>
    </location>
</feature>
<dbReference type="PROSITE" id="PS50031">
    <property type="entry name" value="EH"/>
    <property type="match status" value="1"/>
</dbReference>
<evidence type="ECO:0000259" key="8">
    <source>
        <dbReference type="PROSITE" id="PS51718"/>
    </source>
</evidence>
<dbReference type="InterPro" id="IPR002048">
    <property type="entry name" value="EF_hand_dom"/>
</dbReference>
<dbReference type="InterPro" id="IPR011992">
    <property type="entry name" value="EF-hand-dom_pair"/>
</dbReference>
<evidence type="ECO:0000313" key="10">
    <source>
        <dbReference type="Proteomes" id="UP000887458"/>
    </source>
</evidence>
<dbReference type="PANTHER" id="PTHR11216:SF31">
    <property type="entry name" value="AT21416P"/>
    <property type="match status" value="1"/>
</dbReference>